<name>A0A443I674_BYSSP</name>
<dbReference type="Gene3D" id="3.30.559.10">
    <property type="entry name" value="Chloramphenicol acetyltransferase-like domain"/>
    <property type="match status" value="1"/>
</dbReference>
<dbReference type="Proteomes" id="UP000283841">
    <property type="component" value="Unassembled WGS sequence"/>
</dbReference>
<comment type="caution">
    <text evidence="1">The sequence shown here is derived from an EMBL/GenBank/DDBJ whole genome shotgun (WGS) entry which is preliminary data.</text>
</comment>
<organism evidence="1 2">
    <name type="scientific">Byssochlamys spectabilis</name>
    <name type="common">Paecilomyces variotii</name>
    <dbReference type="NCBI Taxonomy" id="264951"/>
    <lineage>
        <taxon>Eukaryota</taxon>
        <taxon>Fungi</taxon>
        <taxon>Dikarya</taxon>
        <taxon>Ascomycota</taxon>
        <taxon>Pezizomycotina</taxon>
        <taxon>Eurotiomycetes</taxon>
        <taxon>Eurotiomycetidae</taxon>
        <taxon>Eurotiales</taxon>
        <taxon>Thermoascaceae</taxon>
        <taxon>Paecilomyces</taxon>
    </lineage>
</organism>
<evidence type="ECO:0000313" key="2">
    <source>
        <dbReference type="Proteomes" id="UP000283841"/>
    </source>
</evidence>
<dbReference type="RefSeq" id="XP_028489233.1">
    <property type="nucleotide sequence ID" value="XM_028633286.1"/>
</dbReference>
<evidence type="ECO:0000313" key="1">
    <source>
        <dbReference type="EMBL" id="RWQ99588.1"/>
    </source>
</evidence>
<protein>
    <recommendedName>
        <fullName evidence="3">Condensation domain-containing protein</fullName>
    </recommendedName>
</protein>
<dbReference type="InterPro" id="IPR023213">
    <property type="entry name" value="CAT-like_dom_sf"/>
</dbReference>
<dbReference type="AlphaFoldDB" id="A0A443I674"/>
<proteinExistence type="predicted"/>
<dbReference type="VEuPathDB" id="FungiDB:C8Q69DRAFT_512231"/>
<dbReference type="Gene3D" id="3.30.559.30">
    <property type="entry name" value="Nonribosomal peptide synthetase, condensation domain"/>
    <property type="match status" value="1"/>
</dbReference>
<dbReference type="GeneID" id="39602563"/>
<reference evidence="1 2" key="1">
    <citation type="journal article" date="2018" name="Front. Microbiol.">
        <title>Genomic and genetic insights into a cosmopolitan fungus, Paecilomyces variotii (Eurotiales).</title>
        <authorList>
            <person name="Urquhart A.S."/>
            <person name="Mondo S.J."/>
            <person name="Makela M.R."/>
            <person name="Hane J.K."/>
            <person name="Wiebenga A."/>
            <person name="He G."/>
            <person name="Mihaltcheva S."/>
            <person name="Pangilinan J."/>
            <person name="Lipzen A."/>
            <person name="Barry K."/>
            <person name="de Vries R.P."/>
            <person name="Grigoriev I.V."/>
            <person name="Idnurm A."/>
        </authorList>
    </citation>
    <scope>NUCLEOTIDE SEQUENCE [LARGE SCALE GENOMIC DNA]</scope>
    <source>
        <strain evidence="1 2">CBS 101075</strain>
    </source>
</reference>
<accession>A0A443I674</accession>
<gene>
    <name evidence="1" type="ORF">C8Q69DRAFT_512231</name>
</gene>
<evidence type="ECO:0008006" key="3">
    <source>
        <dbReference type="Google" id="ProtNLM"/>
    </source>
</evidence>
<dbReference type="EMBL" id="RCNU01000001">
    <property type="protein sequence ID" value="RWQ99588.1"/>
    <property type="molecule type" value="Genomic_DNA"/>
</dbReference>
<dbReference type="PANTHER" id="PTHR42034:SF1">
    <property type="entry name" value="CONDENSATION DOMAIN-CONTAINING PROTEIN"/>
    <property type="match status" value="1"/>
</dbReference>
<sequence>MGWSNTSYNRWERPLDGLEGYFVHYVLYSKLTIETDLTDAESALKHAWTQLRYEQPQIAATVEGMKLVYEVPDETSLQEWVTSTFIVSSASDAEELYRKATPIKQATLYYIPKSSELVFRAHHYLIDGTGVLLFWHRYLSALTAPAQDIKFEILGYPEQAEKDEKVRTLVADWFDSFPGIGPVSKVGNAPSGQCQHTELACKDKGVTVTAAIHAAYIQMVVKHGDFNFKSSQYVTANQFNLRPYLPGPYCTSTYAVSVYYTPFAFRMDLPSSFWDTAYLLDNYYKNTFKGNPDNLGLKEPFTRSMLDAVQTPEFAEKPISRDALVSSLGIVERHLQRTYGDAFTVKDVKIGVDVVLGMSMFFVYTFRDSLRLVYSFNDGYESPSDIQTYLDEIQRILVEELAV</sequence>
<keyword evidence="2" id="KW-1185">Reference proteome</keyword>
<dbReference type="PANTHER" id="PTHR42034">
    <property type="entry name" value="CHROMOSOME 7, WHOLE GENOME SHOTGUN SEQUENCE-RELATED"/>
    <property type="match status" value="1"/>
</dbReference>